<evidence type="ECO:0000256" key="1">
    <source>
        <dbReference type="SAM" id="MobiDB-lite"/>
    </source>
</evidence>
<dbReference type="RefSeq" id="WP_109836361.1">
    <property type="nucleotide sequence ID" value="NZ_QGKM01000006.1"/>
</dbReference>
<dbReference type="OrthoDB" id="28777at2"/>
<organism evidence="3 4">
    <name type="scientific">Leucothrix pacifica</name>
    <dbReference type="NCBI Taxonomy" id="1247513"/>
    <lineage>
        <taxon>Bacteria</taxon>
        <taxon>Pseudomonadati</taxon>
        <taxon>Pseudomonadota</taxon>
        <taxon>Gammaproteobacteria</taxon>
        <taxon>Thiotrichales</taxon>
        <taxon>Thiotrichaceae</taxon>
        <taxon>Leucothrix</taxon>
    </lineage>
</organism>
<dbReference type="EMBL" id="QGKM01000006">
    <property type="protein sequence ID" value="PWQ99958.1"/>
    <property type="molecule type" value="Genomic_DNA"/>
</dbReference>
<feature type="signal peptide" evidence="2">
    <location>
        <begin position="1"/>
        <end position="32"/>
    </location>
</feature>
<dbReference type="AlphaFoldDB" id="A0A317CN34"/>
<dbReference type="NCBIfam" id="TIGR01451">
    <property type="entry name" value="B_ant_repeat"/>
    <property type="match status" value="2"/>
</dbReference>
<accession>A0A317CN34</accession>
<evidence type="ECO:0000256" key="2">
    <source>
        <dbReference type="SAM" id="SignalP"/>
    </source>
</evidence>
<proteinExistence type="predicted"/>
<feature type="region of interest" description="Disordered" evidence="1">
    <location>
        <begin position="377"/>
        <end position="396"/>
    </location>
</feature>
<keyword evidence="2" id="KW-0732">Signal</keyword>
<reference evidence="3 4" key="1">
    <citation type="submission" date="2018-05" db="EMBL/GenBank/DDBJ databases">
        <title>Leucothrix arctica sp. nov., isolated from Arctic seawater.</title>
        <authorList>
            <person name="Choi A."/>
            <person name="Baek K."/>
        </authorList>
    </citation>
    <scope>NUCLEOTIDE SEQUENCE [LARGE SCALE GENOMIC DNA]</scope>
    <source>
        <strain evidence="3 4">JCM 18388</strain>
    </source>
</reference>
<sequence length="987" mass="101131">MKTKNQMKPLARLIATSLAVGTMAGFGAQVYAQTAAGTLIKNLATVTYEDENGNEYSAQSNEAVVTVAPVFSATIENDNSLSAAPGQTVYFPHTLSNTGNVADTYTVTADAGDVYYDQNNNGQPDPGEPLVTGPIAVPAGEQANFVVALPIPTDAADGSVHTSELTAVSTGGATVVDVGDNSDSTDGTVDNVATVSTGPVLVLNKSSVHDEVNNQITYTLTVKNNGGTEATNVNIIDALPSVDTDDNGTADTQVTLVPSSIAVSGLVNAGDIVPTSTVIGAESDLGDLNFDGDVTDSLNVIVAKDVTLPANTTVTVVYTIEYQPTWAAGVDIDNTFIAFDDINDDGTPDDSTTGVVPSNTTHDEIPQTYGVIADNTGINPGAGVNDGGDDDSDGGNDSQYVDIAATGAEVEFNHVITNDSNGEDSYNINVQNDVVDGFPAGTVFTYWDATGSVQLTDTNDDGIPDTGLLGAGADTTIKVKAKLPAGVSGTQPTGYNATLTATSTSDPSASPEDDTTALKLGEITPPNVDIANVMTGGQGDDLANGFNDSDGQNAQDEAPALLVDGATNSVVTFNLKLANESGSADSYTLGANNIPDGWDVVFKDSAGNVITTTSLVPGGEVFEYQAVVTISADPAESMSDADQVGAVDGYDAVNDGSVALVDGDGDKDYQINFTATSTSTPSISDSLTNAIDIAPDRDVVITPNGQNQIQPGGTVDYSHKLENNGNQTEVLELGSDNTQSGWTTIINVDTDNDGVPDTILTSALAGTTITGVDEDGNYVDIEVTDTDGDGIPELNLEPGENVDMTTTVTSPSNAPLGSVDASTITVADAADPLNPEITSAQDQTTVILGQVRLDKTAAIDVDCDGDPETGFLATQTQQVEPGQCVTWRLTATNEGSATVQNVVISDAAPEFTDIVSGKLKFCHGNGCVPSAVTDAKDAGDQGTYDAGLVKFFAGNADDVVQANPVAGTGGELIAGEQATGEFTVKVQ</sequence>
<dbReference type="Proteomes" id="UP000245539">
    <property type="component" value="Unassembled WGS sequence"/>
</dbReference>
<name>A0A317CN34_9GAMM</name>
<evidence type="ECO:0000313" key="4">
    <source>
        <dbReference type="Proteomes" id="UP000245539"/>
    </source>
</evidence>
<comment type="caution">
    <text evidence="3">The sequence shown here is derived from an EMBL/GenBank/DDBJ whole genome shotgun (WGS) entry which is preliminary data.</text>
</comment>
<evidence type="ECO:0000313" key="3">
    <source>
        <dbReference type="EMBL" id="PWQ99958.1"/>
    </source>
</evidence>
<dbReference type="InterPro" id="IPR047589">
    <property type="entry name" value="DUF11_rpt"/>
</dbReference>
<keyword evidence="4" id="KW-1185">Reference proteome</keyword>
<feature type="chain" id="PRO_5016247971" evidence="2">
    <location>
        <begin position="33"/>
        <end position="987"/>
    </location>
</feature>
<gene>
    <name evidence="3" type="ORF">DKW60_03905</name>
</gene>
<protein>
    <submittedName>
        <fullName evidence="3">Uncharacterized protein</fullName>
    </submittedName>
</protein>